<reference evidence="2" key="1">
    <citation type="journal article" date="2019" name="Int. J. Syst. Evol. Microbiol.">
        <title>The Global Catalogue of Microorganisms (GCM) 10K type strain sequencing project: providing services to taxonomists for standard genome sequencing and annotation.</title>
        <authorList>
            <consortium name="The Broad Institute Genomics Platform"/>
            <consortium name="The Broad Institute Genome Sequencing Center for Infectious Disease"/>
            <person name="Wu L."/>
            <person name="Ma J."/>
        </authorList>
    </citation>
    <scope>NUCLEOTIDE SEQUENCE [LARGE SCALE GENOMIC DNA]</scope>
    <source>
        <strain evidence="2">CGMCC 1.10106</strain>
    </source>
</reference>
<sequence>MHCPGPTLVGPGQAGPKVFGVMERGSETGDMTAARSAIRRVVIVGGGTAGWMAAAALARFLPAGTSIALVESDAIGTVGVGEATIPQIRLFNQGLGIDEDDFIRATQGTFKLGIEFVGWSGAPDGVESRYIHAFGTIGRGLGLVPFHQHWLRHRSGGGARGLWDFSASALAAQHDRFARELGRPDLPSGVAWAFQFDAGLYAAYLRSYAEARGVVRHEGRVVAVGQDGERGDITGVTLDSGTEVSGDFFVDCSGFRGLLIEQTLHAGYDDWSALLPCDRALAVPSANVGATTPYTRATARETGWQWRIPLQHRTGNGLVYCSAFLDDARAADLLLGGLDGKPLADPRPLSFTTGRRRSAWVKNCVALGLAAGFMEPLESTSIHLIQAGIARLLQLFPQDCDSSIEAAEFNRQTTREWRAVRDFLVLHYHANGRDEPFWRACREAPIPDSLAHRIDLFRSTGRLFREGEELFAEPGWLQVLIGQGVTPRRYDPLADGLPAAQLDEFLSLARRHVEQVVGRMPTHDAFIAAHCAASDRMAA</sequence>
<dbReference type="SUPFAM" id="SSF51905">
    <property type="entry name" value="FAD/NAD(P)-binding domain"/>
    <property type="match status" value="1"/>
</dbReference>
<dbReference type="InterPro" id="IPR033856">
    <property type="entry name" value="Trp_halogen"/>
</dbReference>
<keyword evidence="2" id="KW-1185">Reference proteome</keyword>
<dbReference type="Proteomes" id="UP000618591">
    <property type="component" value="Unassembled WGS sequence"/>
</dbReference>
<dbReference type="InterPro" id="IPR036188">
    <property type="entry name" value="FAD/NAD-bd_sf"/>
</dbReference>
<protein>
    <submittedName>
        <fullName evidence="1">Tryptophan halogenase</fullName>
    </submittedName>
</protein>
<proteinExistence type="predicted"/>
<accession>A0ABQ1GJF5</accession>
<dbReference type="Pfam" id="PF04820">
    <property type="entry name" value="Trp_halogenase"/>
    <property type="match status" value="1"/>
</dbReference>
<dbReference type="PANTHER" id="PTHR43747:SF4">
    <property type="entry name" value="FLAVIN-DEPENDENT TRYPTOPHAN HALOGENASE"/>
    <property type="match status" value="1"/>
</dbReference>
<evidence type="ECO:0000313" key="1">
    <source>
        <dbReference type="EMBL" id="GGA44609.1"/>
    </source>
</evidence>
<dbReference type="InterPro" id="IPR006905">
    <property type="entry name" value="Flavin_halogenase"/>
</dbReference>
<dbReference type="InterPro" id="IPR050816">
    <property type="entry name" value="Flavin-dep_Halogenase_NPB"/>
</dbReference>
<name>A0ABQ1GJF5_9SPHN</name>
<gene>
    <name evidence="1" type="ORF">GCM10011395_13550</name>
</gene>
<dbReference type="PIRSF" id="PIRSF011396">
    <property type="entry name" value="Trp_halogenase"/>
    <property type="match status" value="1"/>
</dbReference>
<organism evidence="1 2">
    <name type="scientific">Sphingomonas psychrolutea</name>
    <dbReference type="NCBI Taxonomy" id="1259676"/>
    <lineage>
        <taxon>Bacteria</taxon>
        <taxon>Pseudomonadati</taxon>
        <taxon>Pseudomonadota</taxon>
        <taxon>Alphaproteobacteria</taxon>
        <taxon>Sphingomonadales</taxon>
        <taxon>Sphingomonadaceae</taxon>
        <taxon>Sphingomonas</taxon>
    </lineage>
</organism>
<dbReference type="PANTHER" id="PTHR43747">
    <property type="entry name" value="FAD-BINDING PROTEIN"/>
    <property type="match status" value="1"/>
</dbReference>
<evidence type="ECO:0000313" key="2">
    <source>
        <dbReference type="Proteomes" id="UP000618591"/>
    </source>
</evidence>
<comment type="caution">
    <text evidence="1">The sequence shown here is derived from an EMBL/GenBank/DDBJ whole genome shotgun (WGS) entry which is preliminary data.</text>
</comment>
<dbReference type="EMBL" id="BMDW01000006">
    <property type="protein sequence ID" value="GGA44609.1"/>
    <property type="molecule type" value="Genomic_DNA"/>
</dbReference>
<dbReference type="Gene3D" id="3.50.50.60">
    <property type="entry name" value="FAD/NAD(P)-binding domain"/>
    <property type="match status" value="1"/>
</dbReference>